<evidence type="ECO:0000256" key="1">
    <source>
        <dbReference type="ARBA" id="ARBA00004496"/>
    </source>
</evidence>
<dbReference type="GO" id="GO:0043093">
    <property type="term" value="P:FtsZ-dependent cytokinesis"/>
    <property type="evidence" value="ECO:0007669"/>
    <property type="project" value="TreeGrafter"/>
</dbReference>
<reference evidence="13" key="1">
    <citation type="submission" date="2017-01" db="EMBL/GenBank/DDBJ databases">
        <authorList>
            <person name="Varghese N."/>
            <person name="Submissions S."/>
        </authorList>
    </citation>
    <scope>NUCLEOTIDE SEQUENCE [LARGE SCALE GENOMIC DNA]</scope>
    <source>
        <strain evidence="13">DSM 22306</strain>
    </source>
</reference>
<evidence type="ECO:0000256" key="3">
    <source>
        <dbReference type="ARBA" id="ARBA00015195"/>
    </source>
</evidence>
<evidence type="ECO:0000256" key="9">
    <source>
        <dbReference type="ARBA" id="ARBA00024910"/>
    </source>
</evidence>
<dbReference type="PANTHER" id="PTHR34981">
    <property type="entry name" value="CELL DIVISION PROTEIN ZAPA"/>
    <property type="match status" value="1"/>
</dbReference>
<gene>
    <name evidence="12" type="ORF">SAMN05421760_106129</name>
</gene>
<comment type="subunit">
    <text evidence="10">Homodimer. Interacts with FtsZ.</text>
</comment>
<dbReference type="GO" id="GO:0005829">
    <property type="term" value="C:cytosol"/>
    <property type="evidence" value="ECO:0007669"/>
    <property type="project" value="TreeGrafter"/>
</dbReference>
<evidence type="ECO:0000313" key="13">
    <source>
        <dbReference type="Proteomes" id="UP000185999"/>
    </source>
</evidence>
<dbReference type="GO" id="GO:0030428">
    <property type="term" value="C:cell septum"/>
    <property type="evidence" value="ECO:0007669"/>
    <property type="project" value="TreeGrafter"/>
</dbReference>
<dbReference type="Gene3D" id="1.20.5.50">
    <property type="match status" value="1"/>
</dbReference>
<dbReference type="Pfam" id="PF05164">
    <property type="entry name" value="ZapA"/>
    <property type="match status" value="1"/>
</dbReference>
<dbReference type="SUPFAM" id="SSF102829">
    <property type="entry name" value="Cell division protein ZapA-like"/>
    <property type="match status" value="1"/>
</dbReference>
<keyword evidence="6" id="KW-0175">Coiled coil</keyword>
<dbReference type="InterPro" id="IPR036192">
    <property type="entry name" value="Cell_div_ZapA-like_sf"/>
</dbReference>
<dbReference type="STRING" id="619304.SAMN05421760_106129"/>
<accession>A0A1N7MKA0</accession>
<dbReference type="RefSeq" id="WP_054340488.1">
    <property type="nucleotide sequence ID" value="NZ_FTOE01000006.1"/>
</dbReference>
<name>A0A1N7MKA0_9GAMM</name>
<comment type="similarity">
    <text evidence="2">Belongs to the ZapA family. Type 1 subfamily.</text>
</comment>
<keyword evidence="13" id="KW-1185">Reference proteome</keyword>
<keyword evidence="8" id="KW-0131">Cell cycle</keyword>
<evidence type="ECO:0000256" key="4">
    <source>
        <dbReference type="ARBA" id="ARBA00022490"/>
    </source>
</evidence>
<dbReference type="Gene3D" id="3.30.160.880">
    <property type="entry name" value="Cell division protein ZapA protomer, N-terminal domain"/>
    <property type="match status" value="1"/>
</dbReference>
<protein>
    <recommendedName>
        <fullName evidence="3">Cell division protein ZapA</fullName>
    </recommendedName>
    <alternativeName>
        <fullName evidence="11">Z ring-associated protein ZapA</fullName>
    </alternativeName>
</protein>
<sequence>MSKDTGHKVSIKIMDKEYLIGCPEGTEAELFASADYLDKKMREIRDSGKVLGLERVAVMTALNLSHELMIQKGAQRDQIEARIQKLGDKIDNSMANLAKKHPDNL</sequence>
<evidence type="ECO:0000256" key="8">
    <source>
        <dbReference type="ARBA" id="ARBA00023306"/>
    </source>
</evidence>
<dbReference type="OrthoDB" id="5772359at2"/>
<organism evidence="12 13">
    <name type="scientific">Neptunomonas antarctica</name>
    <dbReference type="NCBI Taxonomy" id="619304"/>
    <lineage>
        <taxon>Bacteria</taxon>
        <taxon>Pseudomonadati</taxon>
        <taxon>Pseudomonadota</taxon>
        <taxon>Gammaproteobacteria</taxon>
        <taxon>Oceanospirillales</taxon>
        <taxon>Oceanospirillaceae</taxon>
        <taxon>Neptunomonas</taxon>
    </lineage>
</organism>
<evidence type="ECO:0000256" key="6">
    <source>
        <dbReference type="ARBA" id="ARBA00023054"/>
    </source>
</evidence>
<evidence type="ECO:0000256" key="11">
    <source>
        <dbReference type="ARBA" id="ARBA00033158"/>
    </source>
</evidence>
<evidence type="ECO:0000256" key="7">
    <source>
        <dbReference type="ARBA" id="ARBA00023210"/>
    </source>
</evidence>
<dbReference type="AlphaFoldDB" id="A0A1N7MKA0"/>
<keyword evidence="7" id="KW-0717">Septation</keyword>
<keyword evidence="5 12" id="KW-0132">Cell division</keyword>
<dbReference type="InterPro" id="IPR042233">
    <property type="entry name" value="Cell_div_ZapA_N"/>
</dbReference>
<evidence type="ECO:0000256" key="2">
    <source>
        <dbReference type="ARBA" id="ARBA00010074"/>
    </source>
</evidence>
<dbReference type="GO" id="GO:0000921">
    <property type="term" value="P:septin ring assembly"/>
    <property type="evidence" value="ECO:0007669"/>
    <property type="project" value="TreeGrafter"/>
</dbReference>
<comment type="function">
    <text evidence="9">Activator of cell division through the inhibition of FtsZ GTPase activity, therefore promoting FtsZ assembly into bundles of protofilaments necessary for the formation of the division Z ring. It is recruited early at mid-cell but it is not essential for cell division.</text>
</comment>
<dbReference type="InterPro" id="IPR007838">
    <property type="entry name" value="Cell_div_ZapA-like"/>
</dbReference>
<dbReference type="PANTHER" id="PTHR34981:SF1">
    <property type="entry name" value="CELL DIVISION PROTEIN ZAPA"/>
    <property type="match status" value="1"/>
</dbReference>
<evidence type="ECO:0000313" key="12">
    <source>
        <dbReference type="EMBL" id="SIS86371.1"/>
    </source>
</evidence>
<dbReference type="EMBL" id="FTOE01000006">
    <property type="protein sequence ID" value="SIS86371.1"/>
    <property type="molecule type" value="Genomic_DNA"/>
</dbReference>
<comment type="subcellular location">
    <subcellularLocation>
        <location evidence="1">Cytoplasm</location>
    </subcellularLocation>
</comment>
<dbReference type="GO" id="GO:0000917">
    <property type="term" value="P:division septum assembly"/>
    <property type="evidence" value="ECO:0007669"/>
    <property type="project" value="UniProtKB-KW"/>
</dbReference>
<keyword evidence="4" id="KW-0963">Cytoplasm</keyword>
<evidence type="ECO:0000256" key="10">
    <source>
        <dbReference type="ARBA" id="ARBA00026068"/>
    </source>
</evidence>
<dbReference type="GO" id="GO:0032153">
    <property type="term" value="C:cell division site"/>
    <property type="evidence" value="ECO:0007669"/>
    <property type="project" value="TreeGrafter"/>
</dbReference>
<evidence type="ECO:0000256" key="5">
    <source>
        <dbReference type="ARBA" id="ARBA00022618"/>
    </source>
</evidence>
<proteinExistence type="inferred from homology"/>
<dbReference type="Proteomes" id="UP000185999">
    <property type="component" value="Unassembled WGS sequence"/>
</dbReference>